<sequence length="95" mass="9923">MDMPVVNSCEADACVYNIEHSCRALAITVGSERSAYCDTFFTDSSAKGGDPAATGHVGACKMAACQHNVRFECQAPAISVGFTANHADCLTYAPA</sequence>
<organism evidence="2 3">
    <name type="scientific">Thermobifida alba</name>
    <name type="common">Thermomonospora alba</name>
    <dbReference type="NCBI Taxonomy" id="53522"/>
    <lineage>
        <taxon>Bacteria</taxon>
        <taxon>Bacillati</taxon>
        <taxon>Actinomycetota</taxon>
        <taxon>Actinomycetes</taxon>
        <taxon>Streptosporangiales</taxon>
        <taxon>Nocardiopsidaceae</taxon>
        <taxon>Thermobifida</taxon>
    </lineage>
</organism>
<accession>A0ABY4L5F4</accession>
<evidence type="ECO:0000259" key="1">
    <source>
        <dbReference type="Pfam" id="PF07561"/>
    </source>
</evidence>
<feature type="domain" description="DUF1540" evidence="1">
    <location>
        <begin position="60"/>
        <end position="92"/>
    </location>
</feature>
<protein>
    <submittedName>
        <fullName evidence="2">DUF1540 domain-containing protein</fullName>
    </submittedName>
</protein>
<proteinExistence type="predicted"/>
<dbReference type="InterPro" id="IPR011437">
    <property type="entry name" value="DUF1540"/>
</dbReference>
<reference evidence="2 3" key="1">
    <citation type="submission" date="2020-04" db="EMBL/GenBank/DDBJ databases">
        <title>Thermobifida alba genome sequencing and assembly.</title>
        <authorList>
            <person name="Luzics S."/>
            <person name="Horvath B."/>
            <person name="Nagy I."/>
            <person name="Toth A."/>
            <person name="Nagy I."/>
            <person name="Kukolya J."/>
        </authorList>
    </citation>
    <scope>NUCLEOTIDE SEQUENCE [LARGE SCALE GENOMIC DNA]</scope>
    <source>
        <strain evidence="2 3">DSM 43795</strain>
    </source>
</reference>
<dbReference type="RefSeq" id="WP_248591385.1">
    <property type="nucleotide sequence ID" value="NZ_BAABEB010000011.1"/>
</dbReference>
<dbReference type="Pfam" id="PF07561">
    <property type="entry name" value="DUF1540"/>
    <property type="match status" value="2"/>
</dbReference>
<evidence type="ECO:0000313" key="3">
    <source>
        <dbReference type="Proteomes" id="UP000832041"/>
    </source>
</evidence>
<feature type="domain" description="DUF1540" evidence="1">
    <location>
        <begin position="9"/>
        <end position="40"/>
    </location>
</feature>
<dbReference type="Proteomes" id="UP000832041">
    <property type="component" value="Chromosome"/>
</dbReference>
<keyword evidence="3" id="KW-1185">Reference proteome</keyword>
<dbReference type="EMBL" id="CP051627">
    <property type="protein sequence ID" value="UPT22879.1"/>
    <property type="molecule type" value="Genomic_DNA"/>
</dbReference>
<gene>
    <name evidence="2" type="ORF">FOF52_19615</name>
</gene>
<evidence type="ECO:0000313" key="2">
    <source>
        <dbReference type="EMBL" id="UPT22879.1"/>
    </source>
</evidence>
<name>A0ABY4L5F4_THEAE</name>